<feature type="compositionally biased region" description="Basic and acidic residues" evidence="1">
    <location>
        <begin position="93"/>
        <end position="121"/>
    </location>
</feature>
<dbReference type="AlphaFoldDB" id="E2ABA0"/>
<sequence length="265" mass="30380">MGAESCGEPGIIGMSGPRDMNQAEQTLNLEIRCRRTKATYRGQRGEQASNGYFSNDRCCRKIDMLVDFMRYFTTHFPIHCHIHQRETKLKFVGKKEDTAHRAGEREREREREGGKQRNCKENKRRKRESLCELAHNGNAKVNSLPGRKSTVGHLGNRMCILNVSQGLYNEDDEQDEGDDNDEDQENFIQNSVVERTSATYAVGLRDEKSLVYASKRRIKTLMPRRHPLIGGLELAESEDVIARWYVPEVAELTSNTQTQFTRVIA</sequence>
<dbReference type="InParanoid" id="E2ABA0"/>
<protein>
    <submittedName>
        <fullName evidence="2">Uncharacterized protein</fullName>
    </submittedName>
</protein>
<gene>
    <name evidence="2" type="ORF">EAG_01116</name>
</gene>
<reference evidence="2 3" key="1">
    <citation type="journal article" date="2010" name="Science">
        <title>Genomic comparison of the ants Camponotus floridanus and Harpegnathos saltator.</title>
        <authorList>
            <person name="Bonasio R."/>
            <person name="Zhang G."/>
            <person name="Ye C."/>
            <person name="Mutti N.S."/>
            <person name="Fang X."/>
            <person name="Qin N."/>
            <person name="Donahue G."/>
            <person name="Yang P."/>
            <person name="Li Q."/>
            <person name="Li C."/>
            <person name="Zhang P."/>
            <person name="Huang Z."/>
            <person name="Berger S.L."/>
            <person name="Reinberg D."/>
            <person name="Wang J."/>
            <person name="Liebig J."/>
        </authorList>
    </citation>
    <scope>NUCLEOTIDE SEQUENCE [LARGE SCALE GENOMIC DNA]</scope>
    <source>
        <strain evidence="3">C129</strain>
    </source>
</reference>
<dbReference type="Proteomes" id="UP000000311">
    <property type="component" value="Unassembled WGS sequence"/>
</dbReference>
<evidence type="ECO:0000313" key="2">
    <source>
        <dbReference type="EMBL" id="EFN69376.1"/>
    </source>
</evidence>
<organism evidence="3">
    <name type="scientific">Camponotus floridanus</name>
    <name type="common">Florida carpenter ant</name>
    <dbReference type="NCBI Taxonomy" id="104421"/>
    <lineage>
        <taxon>Eukaryota</taxon>
        <taxon>Metazoa</taxon>
        <taxon>Ecdysozoa</taxon>
        <taxon>Arthropoda</taxon>
        <taxon>Hexapoda</taxon>
        <taxon>Insecta</taxon>
        <taxon>Pterygota</taxon>
        <taxon>Neoptera</taxon>
        <taxon>Endopterygota</taxon>
        <taxon>Hymenoptera</taxon>
        <taxon>Apocrita</taxon>
        <taxon>Aculeata</taxon>
        <taxon>Formicoidea</taxon>
        <taxon>Formicidae</taxon>
        <taxon>Formicinae</taxon>
        <taxon>Camponotus</taxon>
    </lineage>
</organism>
<accession>E2ABA0</accession>
<name>E2ABA0_CAMFO</name>
<evidence type="ECO:0000256" key="1">
    <source>
        <dbReference type="SAM" id="MobiDB-lite"/>
    </source>
</evidence>
<feature type="region of interest" description="Disordered" evidence="1">
    <location>
        <begin position="93"/>
        <end position="123"/>
    </location>
</feature>
<evidence type="ECO:0000313" key="3">
    <source>
        <dbReference type="Proteomes" id="UP000000311"/>
    </source>
</evidence>
<dbReference type="EMBL" id="GL438234">
    <property type="protein sequence ID" value="EFN69376.1"/>
    <property type="molecule type" value="Genomic_DNA"/>
</dbReference>
<proteinExistence type="predicted"/>
<keyword evidence="3" id="KW-1185">Reference proteome</keyword>